<protein>
    <submittedName>
        <fullName evidence="1">Uncharacterized protein</fullName>
    </submittedName>
</protein>
<comment type="caution">
    <text evidence="1">The sequence shown here is derived from an EMBL/GenBank/DDBJ whole genome shotgun (WGS) entry which is preliminary data.</text>
</comment>
<accession>A0A059NXW9</accession>
<evidence type="ECO:0000313" key="1">
    <source>
        <dbReference type="EMBL" id="CDQ23645.1"/>
    </source>
</evidence>
<organism evidence="1 2">
    <name type="scientific">Halobacillus karajensis</name>
    <dbReference type="NCBI Taxonomy" id="195088"/>
    <lineage>
        <taxon>Bacteria</taxon>
        <taxon>Bacillati</taxon>
        <taxon>Bacillota</taxon>
        <taxon>Bacilli</taxon>
        <taxon>Bacillales</taxon>
        <taxon>Bacillaceae</taxon>
        <taxon>Halobacillus</taxon>
    </lineage>
</organism>
<reference evidence="2" key="1">
    <citation type="submission" date="2014-03" db="EMBL/GenBank/DDBJ databases">
        <authorList>
            <person name="Urmite Genomes U."/>
        </authorList>
    </citation>
    <scope>NUCLEOTIDE SEQUENCE [LARGE SCALE GENOMIC DNA]</scope>
    <source>
        <strain evidence="2">HD-03</strain>
    </source>
</reference>
<reference evidence="1 2" key="2">
    <citation type="submission" date="2014-05" db="EMBL/GenBank/DDBJ databases">
        <title>Draft genome sequence of Halobacillus karajensis HK-03.</title>
        <authorList>
            <person name="Khelaifia S."/>
            <person name="Croce O."/>
            <person name="Lagier J.C."/>
            <person name="Raoult D."/>
        </authorList>
    </citation>
    <scope>NUCLEOTIDE SEQUENCE [LARGE SCALE GENOMIC DNA]</scope>
    <source>
        <strain evidence="1 2">HD-03</strain>
    </source>
</reference>
<name>A0A059NXW9_9BACI</name>
<dbReference type="EMBL" id="CCDI010000002">
    <property type="protein sequence ID" value="CDQ23645.1"/>
    <property type="molecule type" value="Genomic_DNA"/>
</dbReference>
<evidence type="ECO:0000313" key="2">
    <source>
        <dbReference type="Proteomes" id="UP000028868"/>
    </source>
</evidence>
<sequence length="386" mass="43727">MENHDLIEVEGDLVIHSEERESKRSEPISIPNSLLDTILKGIQNNPTSQELIRASEDATELFKVVLRPDLQEGIDSGKLVWDGCSVDLRNAKTNRYAGKITLQKSELPLDVNKRDPSNTALSLSNVTKAICSVSGQAQLADISKKIDVLDEKIDSIIENSWREKIAALQSATEMVNHALIELPDKNALGRINQAILEIGTQSNYFRLSIESVISKKITLSVLTSFKESMFTWFGKNKGEYNEDFIKDIRELLEEYGFLIDCYIQAETLLGSCYQVIEGYEKAKKYYNKVEKFVDYSSHELFKKLVFLLDINDDSVESPRRVENILPLIENRQLPIKEAVKIANDKGINGINKTAQIKQQLLNGPKIIFDLPREILLKEEGDDVYEC</sequence>
<dbReference type="AlphaFoldDB" id="A0A059NXW9"/>
<dbReference type="Proteomes" id="UP000028868">
    <property type="component" value="Unassembled WGS sequence"/>
</dbReference>
<keyword evidence="2" id="KW-1185">Reference proteome</keyword>
<dbReference type="RefSeq" id="WP_035507973.1">
    <property type="nucleotide sequence ID" value="NZ_CCDH010000003.1"/>
</dbReference>
<gene>
    <name evidence="1" type="ORF">BN983_01896</name>
</gene>
<proteinExistence type="predicted"/>